<proteinExistence type="predicted"/>
<accession>A0ABW2LRX6</accession>
<dbReference type="SUPFAM" id="SSF56112">
    <property type="entry name" value="Protein kinase-like (PK-like)"/>
    <property type="match status" value="1"/>
</dbReference>
<dbReference type="EMBL" id="JBHTCJ010000013">
    <property type="protein sequence ID" value="MFC7344083.1"/>
    <property type="molecule type" value="Genomic_DNA"/>
</dbReference>
<keyword evidence="5 13" id="KW-0418">Kinase</keyword>
<dbReference type="InterPro" id="IPR005543">
    <property type="entry name" value="PASTA_dom"/>
</dbReference>
<dbReference type="SMART" id="SM00220">
    <property type="entry name" value="S_TKc"/>
    <property type="match status" value="1"/>
</dbReference>
<keyword evidence="10" id="KW-0472">Membrane</keyword>
<dbReference type="Pfam" id="PF03793">
    <property type="entry name" value="PASTA"/>
    <property type="match status" value="4"/>
</dbReference>
<evidence type="ECO:0000259" key="12">
    <source>
        <dbReference type="PROSITE" id="PS51178"/>
    </source>
</evidence>
<feature type="transmembrane region" description="Helical" evidence="10">
    <location>
        <begin position="384"/>
        <end position="406"/>
    </location>
</feature>
<keyword evidence="10" id="KW-0812">Transmembrane</keyword>
<keyword evidence="4" id="KW-0547">Nucleotide-binding</keyword>
<dbReference type="PANTHER" id="PTHR43289:SF34">
    <property type="entry name" value="SERINE_THREONINE-PROTEIN KINASE YBDM-RELATED"/>
    <property type="match status" value="1"/>
</dbReference>
<name>A0ABW2LRX6_9PSEU</name>
<comment type="caution">
    <text evidence="13">The sequence shown here is derived from an EMBL/GenBank/DDBJ whole genome shotgun (WGS) entry which is preliminary data.</text>
</comment>
<dbReference type="CDD" id="cd14014">
    <property type="entry name" value="STKc_PknB_like"/>
    <property type="match status" value="1"/>
</dbReference>
<dbReference type="PROSITE" id="PS51178">
    <property type="entry name" value="PASTA"/>
    <property type="match status" value="4"/>
</dbReference>
<evidence type="ECO:0000256" key="2">
    <source>
        <dbReference type="ARBA" id="ARBA00022527"/>
    </source>
</evidence>
<keyword evidence="3" id="KW-0808">Transferase</keyword>
<dbReference type="NCBIfam" id="NF033483">
    <property type="entry name" value="PknB_PASTA_kin"/>
    <property type="match status" value="1"/>
</dbReference>
<evidence type="ECO:0000313" key="14">
    <source>
        <dbReference type="Proteomes" id="UP001596504"/>
    </source>
</evidence>
<dbReference type="Gene3D" id="3.30.10.20">
    <property type="match status" value="4"/>
</dbReference>
<evidence type="ECO:0000256" key="9">
    <source>
        <dbReference type="SAM" id="MobiDB-lite"/>
    </source>
</evidence>
<feature type="compositionally biased region" description="Low complexity" evidence="9">
    <location>
        <begin position="332"/>
        <end position="345"/>
    </location>
</feature>
<dbReference type="InterPro" id="IPR011009">
    <property type="entry name" value="Kinase-like_dom_sf"/>
</dbReference>
<evidence type="ECO:0000256" key="8">
    <source>
        <dbReference type="ARBA" id="ARBA00048679"/>
    </source>
</evidence>
<dbReference type="PROSITE" id="PS00108">
    <property type="entry name" value="PROTEIN_KINASE_ST"/>
    <property type="match status" value="1"/>
</dbReference>
<comment type="catalytic activity">
    <reaction evidence="7">
        <text>L-threonyl-[protein] + ATP = O-phospho-L-threonyl-[protein] + ADP + H(+)</text>
        <dbReference type="Rhea" id="RHEA:46608"/>
        <dbReference type="Rhea" id="RHEA-COMP:11060"/>
        <dbReference type="Rhea" id="RHEA-COMP:11605"/>
        <dbReference type="ChEBI" id="CHEBI:15378"/>
        <dbReference type="ChEBI" id="CHEBI:30013"/>
        <dbReference type="ChEBI" id="CHEBI:30616"/>
        <dbReference type="ChEBI" id="CHEBI:61977"/>
        <dbReference type="ChEBI" id="CHEBI:456216"/>
        <dbReference type="EC" id="2.7.11.1"/>
    </reaction>
</comment>
<dbReference type="Pfam" id="PF00069">
    <property type="entry name" value="Pkinase"/>
    <property type="match status" value="1"/>
</dbReference>
<dbReference type="PANTHER" id="PTHR43289">
    <property type="entry name" value="MITOGEN-ACTIVATED PROTEIN KINASE KINASE KINASE 20-RELATED"/>
    <property type="match status" value="1"/>
</dbReference>
<dbReference type="RefSeq" id="WP_380671621.1">
    <property type="nucleotide sequence ID" value="NZ_JBHTCJ010000013.1"/>
</dbReference>
<keyword evidence="10" id="KW-1133">Transmembrane helix</keyword>
<evidence type="ECO:0000313" key="13">
    <source>
        <dbReference type="EMBL" id="MFC7344083.1"/>
    </source>
</evidence>
<evidence type="ECO:0000256" key="6">
    <source>
        <dbReference type="ARBA" id="ARBA00022840"/>
    </source>
</evidence>
<dbReference type="GO" id="GO:0016301">
    <property type="term" value="F:kinase activity"/>
    <property type="evidence" value="ECO:0007669"/>
    <property type="project" value="UniProtKB-KW"/>
</dbReference>
<feature type="domain" description="PASTA" evidence="12">
    <location>
        <begin position="542"/>
        <end position="609"/>
    </location>
</feature>
<dbReference type="InterPro" id="IPR008271">
    <property type="entry name" value="Ser/Thr_kinase_AS"/>
</dbReference>
<sequence>MTSETQQGRGNGLVGSMLEGRYRVDSLIARGGMSTVYRGLDTRLERPVALKVMDERYSGDRSFVERFEREARSAAKLHHNDIVAVFDQGVDRGPDGDRVFLVMELVEGCTLRDLIVDRGGPLPLAMALSVLEPLLSALSVAHRAGMVHRDVKPENVLIGTDGSIKVADFGLVRAAAEAGTTSGSVILGTVAYLSPEQVTTGAADARTDVYAAGIVAYEMLTGRPPYSGDTAMSVAYQHVNEDVPPPSASSEVPTVVDALVLRATRRDAQQRPADAEAFLAEVQQTRNDLGIAPVTVPVPTSEARTALLPPVADGPTTEEFTAVRAEPTRIEPAAPVPATAQAQPPRQHTRALARPATGQDYDTPPPPEEPPYAPPRRRNRRRGAMWTTVVLVLAALVGGAAFWLGLGSSVAVPKVVGLSEAEARQSVERAGLSANVTRENDNDVPEGIVLSVSPEEGSNARSGSAVDLVVSLGKPAVPQIEPGTSLAQAQTAIRNAKLKPVHDGSSDEYHSSVPEGRVIRTDPAAGARLNISEEVQLVVSKGPEPVQVPDVRGMGRDEAFATLTNAGFAPYDAGQQFDADVEAGHVISTDPAIGAEVKLVGKPEIGVVTSNAVPVPNLSGMQVAQAQQQVASIGLTLDVKSLFQREGMVIFGQYPTPGSRVQPGSALHVTAF</sequence>
<feature type="domain" description="Protein kinase" evidence="11">
    <location>
        <begin position="22"/>
        <end position="286"/>
    </location>
</feature>
<evidence type="ECO:0000259" key="11">
    <source>
        <dbReference type="PROSITE" id="PS50011"/>
    </source>
</evidence>
<keyword evidence="6" id="KW-0067">ATP-binding</keyword>
<dbReference type="CDD" id="cd06577">
    <property type="entry name" value="PASTA_pknB"/>
    <property type="match status" value="3"/>
</dbReference>
<dbReference type="Proteomes" id="UP001596504">
    <property type="component" value="Unassembled WGS sequence"/>
</dbReference>
<keyword evidence="2" id="KW-0723">Serine/threonine-protein kinase</keyword>
<organism evidence="13 14">
    <name type="scientific">Saccharopolyspora griseoalba</name>
    <dbReference type="NCBI Taxonomy" id="1431848"/>
    <lineage>
        <taxon>Bacteria</taxon>
        <taxon>Bacillati</taxon>
        <taxon>Actinomycetota</taxon>
        <taxon>Actinomycetes</taxon>
        <taxon>Pseudonocardiales</taxon>
        <taxon>Pseudonocardiaceae</taxon>
        <taxon>Saccharopolyspora</taxon>
    </lineage>
</organism>
<dbReference type="Gene3D" id="1.10.510.10">
    <property type="entry name" value="Transferase(Phosphotransferase) domain 1"/>
    <property type="match status" value="1"/>
</dbReference>
<keyword evidence="14" id="KW-1185">Reference proteome</keyword>
<evidence type="ECO:0000256" key="10">
    <source>
        <dbReference type="SAM" id="Phobius"/>
    </source>
</evidence>
<gene>
    <name evidence="13" type="primary">pknB</name>
    <name evidence="13" type="ORF">ACFQRI_21970</name>
</gene>
<dbReference type="Gene3D" id="3.30.200.20">
    <property type="entry name" value="Phosphorylase Kinase, domain 1"/>
    <property type="match status" value="1"/>
</dbReference>
<evidence type="ECO:0000256" key="5">
    <source>
        <dbReference type="ARBA" id="ARBA00022777"/>
    </source>
</evidence>
<feature type="domain" description="PASTA" evidence="12">
    <location>
        <begin position="473"/>
        <end position="541"/>
    </location>
</feature>
<evidence type="ECO:0000256" key="3">
    <source>
        <dbReference type="ARBA" id="ARBA00022679"/>
    </source>
</evidence>
<dbReference type="InterPro" id="IPR000719">
    <property type="entry name" value="Prot_kinase_dom"/>
</dbReference>
<evidence type="ECO:0000256" key="1">
    <source>
        <dbReference type="ARBA" id="ARBA00012513"/>
    </source>
</evidence>
<dbReference type="SMART" id="SM00740">
    <property type="entry name" value="PASTA"/>
    <property type="match status" value="4"/>
</dbReference>
<evidence type="ECO:0000256" key="7">
    <source>
        <dbReference type="ARBA" id="ARBA00047899"/>
    </source>
</evidence>
<feature type="domain" description="PASTA" evidence="12">
    <location>
        <begin position="611"/>
        <end position="672"/>
    </location>
</feature>
<feature type="domain" description="PASTA" evidence="12">
    <location>
        <begin position="407"/>
        <end position="472"/>
    </location>
</feature>
<reference evidence="14" key="1">
    <citation type="journal article" date="2019" name="Int. J. Syst. Evol. Microbiol.">
        <title>The Global Catalogue of Microorganisms (GCM) 10K type strain sequencing project: providing services to taxonomists for standard genome sequencing and annotation.</title>
        <authorList>
            <consortium name="The Broad Institute Genomics Platform"/>
            <consortium name="The Broad Institute Genome Sequencing Center for Infectious Disease"/>
            <person name="Wu L."/>
            <person name="Ma J."/>
        </authorList>
    </citation>
    <scope>NUCLEOTIDE SEQUENCE [LARGE SCALE GENOMIC DNA]</scope>
    <source>
        <strain evidence="14">WLHS5</strain>
    </source>
</reference>
<evidence type="ECO:0000256" key="4">
    <source>
        <dbReference type="ARBA" id="ARBA00022741"/>
    </source>
</evidence>
<comment type="catalytic activity">
    <reaction evidence="8">
        <text>L-seryl-[protein] + ATP = O-phospho-L-seryl-[protein] + ADP + H(+)</text>
        <dbReference type="Rhea" id="RHEA:17989"/>
        <dbReference type="Rhea" id="RHEA-COMP:9863"/>
        <dbReference type="Rhea" id="RHEA-COMP:11604"/>
        <dbReference type="ChEBI" id="CHEBI:15378"/>
        <dbReference type="ChEBI" id="CHEBI:29999"/>
        <dbReference type="ChEBI" id="CHEBI:30616"/>
        <dbReference type="ChEBI" id="CHEBI:83421"/>
        <dbReference type="ChEBI" id="CHEBI:456216"/>
        <dbReference type="EC" id="2.7.11.1"/>
    </reaction>
</comment>
<feature type="region of interest" description="Disordered" evidence="9">
    <location>
        <begin position="326"/>
        <end position="380"/>
    </location>
</feature>
<feature type="compositionally biased region" description="Pro residues" evidence="9">
    <location>
        <begin position="363"/>
        <end position="374"/>
    </location>
</feature>
<dbReference type="EC" id="2.7.11.1" evidence="1"/>
<dbReference type="PROSITE" id="PS50011">
    <property type="entry name" value="PROTEIN_KINASE_DOM"/>
    <property type="match status" value="1"/>
</dbReference>
<protein>
    <recommendedName>
        <fullName evidence="1">non-specific serine/threonine protein kinase</fullName>
        <ecNumber evidence="1">2.7.11.1</ecNumber>
    </recommendedName>
</protein>